<gene>
    <name evidence="1" type="ORF">ElyMa_002813700</name>
</gene>
<comment type="caution">
    <text evidence="1">The sequence shown here is derived from an EMBL/GenBank/DDBJ whole genome shotgun (WGS) entry which is preliminary data.</text>
</comment>
<keyword evidence="2" id="KW-1185">Reference proteome</keyword>
<organism evidence="1 2">
    <name type="scientific">Elysia marginata</name>
    <dbReference type="NCBI Taxonomy" id="1093978"/>
    <lineage>
        <taxon>Eukaryota</taxon>
        <taxon>Metazoa</taxon>
        <taxon>Spiralia</taxon>
        <taxon>Lophotrochozoa</taxon>
        <taxon>Mollusca</taxon>
        <taxon>Gastropoda</taxon>
        <taxon>Heterobranchia</taxon>
        <taxon>Euthyneura</taxon>
        <taxon>Panpulmonata</taxon>
        <taxon>Sacoglossa</taxon>
        <taxon>Placobranchoidea</taxon>
        <taxon>Plakobranchidae</taxon>
        <taxon>Elysia</taxon>
    </lineage>
</organism>
<name>A0AAV4HUQ7_9GAST</name>
<accession>A0AAV4HUQ7</accession>
<dbReference type="Proteomes" id="UP000762676">
    <property type="component" value="Unassembled WGS sequence"/>
</dbReference>
<evidence type="ECO:0000313" key="2">
    <source>
        <dbReference type="Proteomes" id="UP000762676"/>
    </source>
</evidence>
<dbReference type="EMBL" id="BMAT01005834">
    <property type="protein sequence ID" value="GFS00401.1"/>
    <property type="molecule type" value="Genomic_DNA"/>
</dbReference>
<evidence type="ECO:0000313" key="1">
    <source>
        <dbReference type="EMBL" id="GFS00401.1"/>
    </source>
</evidence>
<proteinExistence type="predicted"/>
<protein>
    <submittedName>
        <fullName evidence="1">Uncharacterized protein</fullName>
    </submittedName>
</protein>
<reference evidence="1 2" key="1">
    <citation type="journal article" date="2021" name="Elife">
        <title>Chloroplast acquisition without the gene transfer in kleptoplastic sea slugs, Plakobranchus ocellatus.</title>
        <authorList>
            <person name="Maeda T."/>
            <person name="Takahashi S."/>
            <person name="Yoshida T."/>
            <person name="Shimamura S."/>
            <person name="Takaki Y."/>
            <person name="Nagai Y."/>
            <person name="Toyoda A."/>
            <person name="Suzuki Y."/>
            <person name="Arimoto A."/>
            <person name="Ishii H."/>
            <person name="Satoh N."/>
            <person name="Nishiyama T."/>
            <person name="Hasebe M."/>
            <person name="Maruyama T."/>
            <person name="Minagawa J."/>
            <person name="Obokata J."/>
            <person name="Shigenobu S."/>
        </authorList>
    </citation>
    <scope>NUCLEOTIDE SEQUENCE [LARGE SCALE GENOMIC DNA]</scope>
</reference>
<sequence>MRAETMMVDLLAELNLPIAALDKLSQSMEVKIPDSKIAKDFQRPRTKGIAVARDMARIHPSDLFARMRPGPFTFYLQTDQMTNLSYGRENSHPESNSVTSELLSLPVLRESATNEKWL</sequence>
<dbReference type="AlphaFoldDB" id="A0AAV4HUQ7"/>